<dbReference type="SFLD" id="SFLDG01019">
    <property type="entry name" value="Terpene_Cyclase_Like_1_C_Termi"/>
    <property type="match status" value="1"/>
</dbReference>
<feature type="domain" description="Terpene synthase metal-binding" evidence="3">
    <location>
        <begin position="121"/>
        <end position="355"/>
    </location>
</feature>
<evidence type="ECO:0000313" key="4">
    <source>
        <dbReference type="EMBL" id="PPS05689.1"/>
    </source>
</evidence>
<protein>
    <recommendedName>
        <fullName evidence="3">Terpene synthase metal-binding domain-containing protein</fullName>
    </recommendedName>
</protein>
<evidence type="ECO:0000313" key="5">
    <source>
        <dbReference type="Proteomes" id="UP000239757"/>
    </source>
</evidence>
<dbReference type="PANTHER" id="PTHR31225">
    <property type="entry name" value="OS04G0344100 PROTEIN-RELATED"/>
    <property type="match status" value="1"/>
</dbReference>
<dbReference type="InterPro" id="IPR008949">
    <property type="entry name" value="Isoprenoid_synthase_dom_sf"/>
</dbReference>
<evidence type="ECO:0000259" key="3">
    <source>
        <dbReference type="Pfam" id="PF03936"/>
    </source>
</evidence>
<dbReference type="SUPFAM" id="SSF48576">
    <property type="entry name" value="Terpenoid synthases"/>
    <property type="match status" value="1"/>
</dbReference>
<dbReference type="Proteomes" id="UP000239757">
    <property type="component" value="Unassembled WGS sequence"/>
</dbReference>
<gene>
    <name evidence="4" type="ORF">GOBAR_AA14961</name>
</gene>
<dbReference type="FunFam" id="1.10.600.10:FF:000007">
    <property type="entry name" value="Isoprene synthase, chloroplastic"/>
    <property type="match status" value="1"/>
</dbReference>
<reference evidence="4 5" key="1">
    <citation type="submission" date="2015-01" db="EMBL/GenBank/DDBJ databases">
        <title>Genome of allotetraploid Gossypium barbadense reveals genomic plasticity and fiber elongation in cotton evolution.</title>
        <authorList>
            <person name="Chen X."/>
            <person name="Liu X."/>
            <person name="Zhao B."/>
            <person name="Zheng H."/>
            <person name="Hu Y."/>
            <person name="Lu G."/>
            <person name="Yang C."/>
            <person name="Chen J."/>
            <person name="Shan C."/>
            <person name="Zhang L."/>
            <person name="Zhou Y."/>
            <person name="Wang L."/>
            <person name="Guo W."/>
            <person name="Bai Y."/>
            <person name="Ruan J."/>
            <person name="Shangguan X."/>
            <person name="Mao Y."/>
            <person name="Jiang J."/>
            <person name="Zhu Y."/>
            <person name="Lei J."/>
            <person name="Kang H."/>
            <person name="Chen S."/>
            <person name="He X."/>
            <person name="Wang R."/>
            <person name="Wang Y."/>
            <person name="Chen J."/>
            <person name="Wang L."/>
            <person name="Yu S."/>
            <person name="Wang B."/>
            <person name="Wei J."/>
            <person name="Song S."/>
            <person name="Lu X."/>
            <person name="Gao Z."/>
            <person name="Gu W."/>
            <person name="Deng X."/>
            <person name="Ma D."/>
            <person name="Wang S."/>
            <person name="Liang W."/>
            <person name="Fang L."/>
            <person name="Cai C."/>
            <person name="Zhu X."/>
            <person name="Zhou B."/>
            <person name="Zhang Y."/>
            <person name="Chen Z."/>
            <person name="Xu S."/>
            <person name="Zhu R."/>
            <person name="Wang S."/>
            <person name="Zhang T."/>
            <person name="Zhao G."/>
        </authorList>
    </citation>
    <scope>NUCLEOTIDE SEQUENCE [LARGE SCALE GENOMIC DNA]</scope>
    <source>
        <strain evidence="5">cv. Xinhai21</strain>
        <tissue evidence="4">Leaf</tissue>
    </source>
</reference>
<dbReference type="Pfam" id="PF03936">
    <property type="entry name" value="Terpene_synth_C"/>
    <property type="match status" value="1"/>
</dbReference>
<dbReference type="InterPro" id="IPR050148">
    <property type="entry name" value="Terpene_synthase-like"/>
</dbReference>
<dbReference type="InterPro" id="IPR005630">
    <property type="entry name" value="Terpene_synthase_metal-bd"/>
</dbReference>
<sequence length="416" mass="48092">MASLFSSLPICSFPKQAQWKRFSNNRSSYHVLNVFSLSQSEATTEISVESDIVRRSANYHPPIWDYDYLQSLGLHHVEVYVSLSYCFNDKNPIILELAILDYNIVQAMHQEDLRYASLWWKDLGIGERLTFARDRLMENFLWSVGIIGAPQFGRGRRIQTKVNALITYIDDVYDVYGTMDELELFTDVVERWDINAIQKLPNYMKLCFHALHNSINDMAFHTLKEQGIDVLPFLKNLWANLCKSYMLEARWFYIGYKPNLQEYIENAWISISAPVLLGHAYLETNHVTKEGLKTFEAYHPNIIRWSSTVLRLANDLATSSVSDISKSIQCYMHETGGSEEEAREHIKKLIDAAWKNMNKDQMAAKSLSSRMFFETAMNLARVSMLVYQNDDGHGIEDGEPKERALRLFIQSVPLPK</sequence>
<dbReference type="EMBL" id="KZ664409">
    <property type="protein sequence ID" value="PPS05689.1"/>
    <property type="molecule type" value="Genomic_DNA"/>
</dbReference>
<dbReference type="GO" id="GO:0000287">
    <property type="term" value="F:magnesium ion binding"/>
    <property type="evidence" value="ECO:0007669"/>
    <property type="project" value="InterPro"/>
</dbReference>
<name>A0A2P5XQS6_GOSBA</name>
<dbReference type="Gene3D" id="1.10.600.10">
    <property type="entry name" value="Farnesyl Diphosphate Synthase"/>
    <property type="match status" value="1"/>
</dbReference>
<dbReference type="PANTHER" id="PTHR31225:SF9">
    <property type="entry name" value="TERPENE SYNTHASE 10"/>
    <property type="match status" value="1"/>
</dbReference>
<dbReference type="AlphaFoldDB" id="A0A2P5XQS6"/>
<keyword evidence="2" id="KW-0460">Magnesium</keyword>
<accession>A0A2P5XQS6</accession>
<keyword evidence="1" id="KW-0479">Metal-binding</keyword>
<dbReference type="OrthoDB" id="1936865at2759"/>
<dbReference type="GO" id="GO:0010333">
    <property type="term" value="F:terpene synthase activity"/>
    <property type="evidence" value="ECO:0007669"/>
    <property type="project" value="InterPro"/>
</dbReference>
<evidence type="ECO:0000256" key="1">
    <source>
        <dbReference type="ARBA" id="ARBA00022723"/>
    </source>
</evidence>
<dbReference type="GO" id="GO:0016114">
    <property type="term" value="P:terpenoid biosynthetic process"/>
    <property type="evidence" value="ECO:0007669"/>
    <property type="project" value="InterPro"/>
</dbReference>
<dbReference type="SFLD" id="SFLDS00005">
    <property type="entry name" value="Isoprenoid_Synthase_Type_I"/>
    <property type="match status" value="1"/>
</dbReference>
<proteinExistence type="predicted"/>
<organism evidence="4 5">
    <name type="scientific">Gossypium barbadense</name>
    <name type="common">Sea Island cotton</name>
    <name type="synonym">Hibiscus barbadensis</name>
    <dbReference type="NCBI Taxonomy" id="3634"/>
    <lineage>
        <taxon>Eukaryota</taxon>
        <taxon>Viridiplantae</taxon>
        <taxon>Streptophyta</taxon>
        <taxon>Embryophyta</taxon>
        <taxon>Tracheophyta</taxon>
        <taxon>Spermatophyta</taxon>
        <taxon>Magnoliopsida</taxon>
        <taxon>eudicotyledons</taxon>
        <taxon>Gunneridae</taxon>
        <taxon>Pentapetalae</taxon>
        <taxon>rosids</taxon>
        <taxon>malvids</taxon>
        <taxon>Malvales</taxon>
        <taxon>Malvaceae</taxon>
        <taxon>Malvoideae</taxon>
        <taxon>Gossypium</taxon>
    </lineage>
</organism>
<evidence type="ECO:0000256" key="2">
    <source>
        <dbReference type="ARBA" id="ARBA00022842"/>
    </source>
</evidence>
<dbReference type="InterPro" id="IPR034741">
    <property type="entry name" value="Terpene_cyclase-like_1_C"/>
</dbReference>